<evidence type="ECO:0000313" key="3">
    <source>
        <dbReference type="EMBL" id="QJR14235.1"/>
    </source>
</evidence>
<accession>A0A6M4H4Z4</accession>
<dbReference type="EMBL" id="CP053073">
    <property type="protein sequence ID" value="QJR14235.1"/>
    <property type="molecule type" value="Genomic_DNA"/>
</dbReference>
<dbReference type="PANTHER" id="PTHR46268:SF15">
    <property type="entry name" value="UNIVERSAL STRESS PROTEIN HP_0031"/>
    <property type="match status" value="1"/>
</dbReference>
<dbReference type="InParanoid" id="A0A6M4H4Z4"/>
<dbReference type="KEGG" id="upl:DSM104440_01028"/>
<protein>
    <recommendedName>
        <fullName evidence="2">UspA domain-containing protein</fullName>
    </recommendedName>
</protein>
<evidence type="ECO:0000313" key="4">
    <source>
        <dbReference type="Proteomes" id="UP000503096"/>
    </source>
</evidence>
<reference evidence="3 4" key="1">
    <citation type="submission" date="2020-04" db="EMBL/GenBank/DDBJ databases">
        <title>Usitatibacter rugosus gen. nov., sp. nov. and Usitatibacter palustris sp. nov., novel members of Usitatibacteraceae fam. nov. within the order Nitrosomonadales isolated from soil.</title>
        <authorList>
            <person name="Huber K.J."/>
            <person name="Neumann-Schaal M."/>
            <person name="Geppert A."/>
            <person name="Luckner M."/>
            <person name="Wanner G."/>
            <person name="Overmann J."/>
        </authorList>
    </citation>
    <scope>NUCLEOTIDE SEQUENCE [LARGE SCALE GENOMIC DNA]</scope>
    <source>
        <strain evidence="3 4">Swamp67</strain>
    </source>
</reference>
<dbReference type="FunCoup" id="A0A6M4H4Z4">
    <property type="interactions" value="293"/>
</dbReference>
<dbReference type="Gene3D" id="3.40.50.620">
    <property type="entry name" value="HUPs"/>
    <property type="match status" value="1"/>
</dbReference>
<sequence length="141" mass="14772">MKILLAADGSEYTRRATRQLVKLAAALAQPPEIHLLNVHPPLPYAGAAAIAESPVTKYHADECAAALAVAEAVLLDASVPFYRSTWIAGNTGEMICGYAATNAIDLIVMGSHGHGTLRNLTLGSVADAVLRQAPCPVMIAR</sequence>
<dbReference type="InterPro" id="IPR014729">
    <property type="entry name" value="Rossmann-like_a/b/a_fold"/>
</dbReference>
<feature type="domain" description="UspA" evidence="2">
    <location>
        <begin position="2"/>
        <end position="141"/>
    </location>
</feature>
<keyword evidence="4" id="KW-1185">Reference proteome</keyword>
<dbReference type="Pfam" id="PF00582">
    <property type="entry name" value="Usp"/>
    <property type="match status" value="1"/>
</dbReference>
<dbReference type="InterPro" id="IPR006016">
    <property type="entry name" value="UspA"/>
</dbReference>
<organism evidence="3 4">
    <name type="scientific">Usitatibacter palustris</name>
    <dbReference type="NCBI Taxonomy" id="2732487"/>
    <lineage>
        <taxon>Bacteria</taxon>
        <taxon>Pseudomonadati</taxon>
        <taxon>Pseudomonadota</taxon>
        <taxon>Betaproteobacteria</taxon>
        <taxon>Nitrosomonadales</taxon>
        <taxon>Usitatibacteraceae</taxon>
        <taxon>Usitatibacter</taxon>
    </lineage>
</organism>
<dbReference type="InterPro" id="IPR006015">
    <property type="entry name" value="Universal_stress_UspA"/>
</dbReference>
<evidence type="ECO:0000259" key="2">
    <source>
        <dbReference type="Pfam" id="PF00582"/>
    </source>
</evidence>
<proteinExistence type="inferred from homology"/>
<dbReference type="SUPFAM" id="SSF52402">
    <property type="entry name" value="Adenine nucleotide alpha hydrolases-like"/>
    <property type="match status" value="1"/>
</dbReference>
<name>A0A6M4H4Z4_9PROT</name>
<dbReference type="PANTHER" id="PTHR46268">
    <property type="entry name" value="STRESS RESPONSE PROTEIN NHAX"/>
    <property type="match status" value="1"/>
</dbReference>
<dbReference type="AlphaFoldDB" id="A0A6M4H4Z4"/>
<dbReference type="CDD" id="cd00293">
    <property type="entry name" value="USP-like"/>
    <property type="match status" value="1"/>
</dbReference>
<dbReference type="PRINTS" id="PR01438">
    <property type="entry name" value="UNVRSLSTRESS"/>
</dbReference>
<evidence type="ECO:0000256" key="1">
    <source>
        <dbReference type="ARBA" id="ARBA00008791"/>
    </source>
</evidence>
<dbReference type="Proteomes" id="UP000503096">
    <property type="component" value="Chromosome"/>
</dbReference>
<comment type="similarity">
    <text evidence="1">Belongs to the universal stress protein A family.</text>
</comment>
<dbReference type="RefSeq" id="WP_171161015.1">
    <property type="nucleotide sequence ID" value="NZ_CP053073.1"/>
</dbReference>
<gene>
    <name evidence="3" type="ORF">DSM104440_01028</name>
</gene>